<dbReference type="Pfam" id="PF04138">
    <property type="entry name" value="GtrA_DPMS_TM"/>
    <property type="match status" value="1"/>
</dbReference>
<proteinExistence type="inferred from homology"/>
<dbReference type="InterPro" id="IPR029044">
    <property type="entry name" value="Nucleotide-diphossugar_trans"/>
</dbReference>
<reference evidence="11 12" key="1">
    <citation type="submission" date="2018-04" db="EMBL/GenBank/DDBJ databases">
        <title>Genomic Encyclopedia of Archaeal and Bacterial Type Strains, Phase II (KMG-II): from individual species to whole genera.</title>
        <authorList>
            <person name="Goeker M."/>
        </authorList>
    </citation>
    <scope>NUCLEOTIDE SEQUENCE [LARGE SCALE GENOMIC DNA]</scope>
    <source>
        <strain evidence="11 12">DSM 25521</strain>
    </source>
</reference>
<dbReference type="EMBL" id="PZZL01000008">
    <property type="protein sequence ID" value="PTM52345.1"/>
    <property type="molecule type" value="Genomic_DNA"/>
</dbReference>
<sequence>MTRAQMTSDSPTTGAPELTVVVPSYNERENVPELARRLGEVLAGVAWEMIVVDDDSPDGTSALVKDLSRSDPRIRCIRRVGRRGLAGACIEGMLASSAPVVAVMDADLQHDETILPAMLEKIRGGAELVVASRNIDGGSKTEGLSPIRQAISDLGRRLSDMVLRAPLSDPMSGFFMIRREIVEEVAPRLATTGFKILADIAASVQRVPTVAEVPFVFRERIHGESKLDAKVALDYIGFVLNKLSGGLIPLRFIFFALVGASGLVVHLAALYAGLSLGLRFEWAQTAATVVAMTSNFIINNEFTYRDARLKGGRFFTGLLLFYVVCSIGAFGNVGVASWLYAGDVEWWLSGLAGAIMGAVFNYAASSAVVWRR</sequence>
<dbReference type="GO" id="GO:0009247">
    <property type="term" value="P:glycolipid biosynthetic process"/>
    <property type="evidence" value="ECO:0007669"/>
    <property type="project" value="TreeGrafter"/>
</dbReference>
<protein>
    <submittedName>
        <fullName evidence="11">Dolichol-phosphate mannosyltransferase</fullName>
    </submittedName>
</protein>
<comment type="caution">
    <text evidence="11">The sequence shown here is derived from an EMBL/GenBank/DDBJ whole genome shotgun (WGS) entry which is preliminary data.</text>
</comment>
<dbReference type="RefSeq" id="WP_108178724.1">
    <property type="nucleotide sequence ID" value="NZ_PZZL01000008.1"/>
</dbReference>
<dbReference type="Proteomes" id="UP000241808">
    <property type="component" value="Unassembled WGS sequence"/>
</dbReference>
<dbReference type="SUPFAM" id="SSF53448">
    <property type="entry name" value="Nucleotide-diphospho-sugar transferases"/>
    <property type="match status" value="1"/>
</dbReference>
<evidence type="ECO:0000256" key="1">
    <source>
        <dbReference type="ARBA" id="ARBA00004141"/>
    </source>
</evidence>
<dbReference type="InterPro" id="IPR007267">
    <property type="entry name" value="GtrA_DPMS_TM"/>
</dbReference>
<evidence type="ECO:0000256" key="4">
    <source>
        <dbReference type="ARBA" id="ARBA00022679"/>
    </source>
</evidence>
<dbReference type="AlphaFoldDB" id="A0A2T4YZH3"/>
<evidence type="ECO:0000256" key="3">
    <source>
        <dbReference type="ARBA" id="ARBA00022676"/>
    </source>
</evidence>
<evidence type="ECO:0000256" key="6">
    <source>
        <dbReference type="ARBA" id="ARBA00022989"/>
    </source>
</evidence>
<keyword evidence="7 8" id="KW-0472">Membrane</keyword>
<organism evidence="11 12">
    <name type="scientific">Phreatobacter oligotrophus</name>
    <dbReference type="NCBI Taxonomy" id="1122261"/>
    <lineage>
        <taxon>Bacteria</taxon>
        <taxon>Pseudomonadati</taxon>
        <taxon>Pseudomonadota</taxon>
        <taxon>Alphaproteobacteria</taxon>
        <taxon>Hyphomicrobiales</taxon>
        <taxon>Phreatobacteraceae</taxon>
        <taxon>Phreatobacter</taxon>
    </lineage>
</organism>
<comment type="similarity">
    <text evidence="2">Belongs to the glycosyltransferase 2 family.</text>
</comment>
<dbReference type="GO" id="GO:0016020">
    <property type="term" value="C:membrane"/>
    <property type="evidence" value="ECO:0007669"/>
    <property type="project" value="UniProtKB-SubCell"/>
</dbReference>
<dbReference type="CDD" id="cd06442">
    <property type="entry name" value="DPM1_like"/>
    <property type="match status" value="1"/>
</dbReference>
<keyword evidence="6 8" id="KW-1133">Transmembrane helix</keyword>
<keyword evidence="3 11" id="KW-0328">Glycosyltransferase</keyword>
<keyword evidence="4 11" id="KW-0808">Transferase</keyword>
<accession>A0A2T4YZH3</accession>
<gene>
    <name evidence="11" type="ORF">C8P69_108145</name>
</gene>
<dbReference type="GO" id="GO:0000271">
    <property type="term" value="P:polysaccharide biosynthetic process"/>
    <property type="evidence" value="ECO:0007669"/>
    <property type="project" value="InterPro"/>
</dbReference>
<keyword evidence="5 8" id="KW-0812">Transmembrane</keyword>
<feature type="transmembrane region" description="Helical" evidence="8">
    <location>
        <begin position="346"/>
        <end position="370"/>
    </location>
</feature>
<evidence type="ECO:0000256" key="7">
    <source>
        <dbReference type="ARBA" id="ARBA00023136"/>
    </source>
</evidence>
<evidence type="ECO:0000256" key="8">
    <source>
        <dbReference type="SAM" id="Phobius"/>
    </source>
</evidence>
<evidence type="ECO:0000256" key="5">
    <source>
        <dbReference type="ARBA" id="ARBA00022692"/>
    </source>
</evidence>
<evidence type="ECO:0000313" key="12">
    <source>
        <dbReference type="Proteomes" id="UP000241808"/>
    </source>
</evidence>
<comment type="subcellular location">
    <subcellularLocation>
        <location evidence="1">Membrane</location>
        <topology evidence="1">Multi-pass membrane protein</topology>
    </subcellularLocation>
</comment>
<evidence type="ECO:0000313" key="11">
    <source>
        <dbReference type="EMBL" id="PTM52345.1"/>
    </source>
</evidence>
<dbReference type="PANTHER" id="PTHR43398:SF1">
    <property type="entry name" value="DOLICHOL-PHOSPHATE MANNOSYLTRANSFERASE SUBUNIT 1"/>
    <property type="match status" value="1"/>
</dbReference>
<feature type="domain" description="Glycosyltransferase 2-like" evidence="9">
    <location>
        <begin position="19"/>
        <end position="185"/>
    </location>
</feature>
<dbReference type="OrthoDB" id="9807795at2"/>
<feature type="transmembrane region" description="Helical" evidence="8">
    <location>
        <begin position="319"/>
        <end position="340"/>
    </location>
</feature>
<name>A0A2T4YZH3_9HYPH</name>
<dbReference type="Gene3D" id="3.90.550.10">
    <property type="entry name" value="Spore Coat Polysaccharide Biosynthesis Protein SpsA, Chain A"/>
    <property type="match status" value="1"/>
</dbReference>
<feature type="domain" description="GtrA/DPMS transmembrane" evidence="10">
    <location>
        <begin position="255"/>
        <end position="370"/>
    </location>
</feature>
<dbReference type="InterPro" id="IPR001173">
    <property type="entry name" value="Glyco_trans_2-like"/>
</dbReference>
<evidence type="ECO:0000256" key="2">
    <source>
        <dbReference type="ARBA" id="ARBA00006739"/>
    </source>
</evidence>
<evidence type="ECO:0000259" key="9">
    <source>
        <dbReference type="Pfam" id="PF00535"/>
    </source>
</evidence>
<dbReference type="InterPro" id="IPR039528">
    <property type="entry name" value="DPM1-like"/>
</dbReference>
<dbReference type="GO" id="GO:0004582">
    <property type="term" value="F:dolichyl-phosphate beta-D-mannosyltransferase activity"/>
    <property type="evidence" value="ECO:0007669"/>
    <property type="project" value="InterPro"/>
</dbReference>
<feature type="transmembrane region" description="Helical" evidence="8">
    <location>
        <begin position="252"/>
        <end position="274"/>
    </location>
</feature>
<keyword evidence="12" id="KW-1185">Reference proteome</keyword>
<dbReference type="PANTHER" id="PTHR43398">
    <property type="entry name" value="DOLICHOL-PHOSPHATE MANNOSYLTRANSFERASE SUBUNIT 1"/>
    <property type="match status" value="1"/>
</dbReference>
<evidence type="ECO:0000259" key="10">
    <source>
        <dbReference type="Pfam" id="PF04138"/>
    </source>
</evidence>
<dbReference type="Pfam" id="PF00535">
    <property type="entry name" value="Glycos_transf_2"/>
    <property type="match status" value="1"/>
</dbReference>